<name>A0ABZ2G2W4_9SPHN</name>
<evidence type="ECO:0008006" key="3">
    <source>
        <dbReference type="Google" id="ProtNLM"/>
    </source>
</evidence>
<protein>
    <recommendedName>
        <fullName evidence="3">GAF domain-containing protein</fullName>
    </recommendedName>
</protein>
<accession>A0ABZ2G2W4</accession>
<sequence length="288" mass="31367">MRDAERAFLNAPFDPDGWQHAIQHVAQATNSANAQLIGIGGPRTAPFNVIGDVPPDPHGHLTNAYLHGKVNWRVGSTLAAGTLQHEADYAAYRALHDTRDYDDACSDLDGLFGCQMALILDPSCLIGLTLMRSRRDGPCDGQTIDAFRRIARQAMRAVRVQLALGLEAADLMLSGIGGEREATFLLDSYGQLAALTPGAEHLFDMPYGLKLDGMAPRLANADEQRALEGVYRRLFASDGINGPVLHEMRAGRSAEWPEGRWRVHVVRLPAVVHAFNFQPALAVTLTPL</sequence>
<reference evidence="1 2" key="1">
    <citation type="submission" date="2024-02" db="EMBL/GenBank/DDBJ databases">
        <title>Full genome sequence of Sphingomonas kaistensis.</title>
        <authorList>
            <person name="Poletto B.L."/>
            <person name="Silva G."/>
            <person name="Galante D."/>
            <person name="Campos K.R."/>
            <person name="Santos M.B.N."/>
            <person name="Sacchi C.T."/>
        </authorList>
    </citation>
    <scope>NUCLEOTIDE SEQUENCE [LARGE SCALE GENOMIC DNA]</scope>
    <source>
        <strain evidence="1 2">MA4R</strain>
    </source>
</reference>
<gene>
    <name evidence="1" type="ORF">V6R86_05625</name>
</gene>
<organism evidence="1 2">
    <name type="scientific">Sphingomonas kaistensis</name>
    <dbReference type="NCBI Taxonomy" id="298708"/>
    <lineage>
        <taxon>Bacteria</taxon>
        <taxon>Pseudomonadati</taxon>
        <taxon>Pseudomonadota</taxon>
        <taxon>Alphaproteobacteria</taxon>
        <taxon>Sphingomonadales</taxon>
        <taxon>Sphingomonadaceae</taxon>
        <taxon>Sphingomonas</taxon>
    </lineage>
</organism>
<proteinExistence type="predicted"/>
<dbReference type="EMBL" id="CP145607">
    <property type="protein sequence ID" value="WWM70172.1"/>
    <property type="molecule type" value="Genomic_DNA"/>
</dbReference>
<dbReference type="Proteomes" id="UP001382935">
    <property type="component" value="Chromosome"/>
</dbReference>
<dbReference type="RefSeq" id="WP_338502791.1">
    <property type="nucleotide sequence ID" value="NZ_CP145607.1"/>
</dbReference>
<keyword evidence="2" id="KW-1185">Reference proteome</keyword>
<evidence type="ECO:0000313" key="1">
    <source>
        <dbReference type="EMBL" id="WWM70172.1"/>
    </source>
</evidence>
<evidence type="ECO:0000313" key="2">
    <source>
        <dbReference type="Proteomes" id="UP001382935"/>
    </source>
</evidence>